<name>A0A9P9WEU5_9PEZI</name>
<comment type="caution">
    <text evidence="5">The sequence shown here is derived from an EMBL/GenBank/DDBJ whole genome shotgun (WGS) entry which is preliminary data.</text>
</comment>
<organism evidence="5 6">
    <name type="scientific">Neoarthrinium moseri</name>
    <dbReference type="NCBI Taxonomy" id="1658444"/>
    <lineage>
        <taxon>Eukaryota</taxon>
        <taxon>Fungi</taxon>
        <taxon>Dikarya</taxon>
        <taxon>Ascomycota</taxon>
        <taxon>Pezizomycotina</taxon>
        <taxon>Sordariomycetes</taxon>
        <taxon>Xylariomycetidae</taxon>
        <taxon>Amphisphaeriales</taxon>
        <taxon>Apiosporaceae</taxon>
        <taxon>Neoarthrinium</taxon>
    </lineage>
</organism>
<dbReference type="InterPro" id="IPR016166">
    <property type="entry name" value="FAD-bd_PCMH"/>
</dbReference>
<dbReference type="InterPro" id="IPR006094">
    <property type="entry name" value="Oxid_FAD_bind_N"/>
</dbReference>
<feature type="domain" description="FAD-binding PCMH-type" evidence="4">
    <location>
        <begin position="163"/>
        <end position="340"/>
    </location>
</feature>
<dbReference type="Gene3D" id="3.30.465.10">
    <property type="match status" value="2"/>
</dbReference>
<dbReference type="InterPro" id="IPR050432">
    <property type="entry name" value="FAD-linked_Oxidoreductases_BP"/>
</dbReference>
<sequence>MPSHWLLFVLIGGGNLFTRYSCAKPTTEPTTFPRFRFETDVLTTETLKKYRSKNAHLLAFNTSGPITASGGCKVFPGDAAWPSSDEWNALDDALGGALIKTVPLAAPCYREWEVYNAAKCEAIVANWTNPHTHMEDPTSVMWPVWEGLTCLPVDGTGNSSCTIGGYPTYAVNATTVAHIQLAINFARNSGLRIVIKNTGHDYLGKSSGAGALSIWTHNLKSIEYLPNFGRSSVKAIHAGAGVTSLEVSQIAYGHDASVVAGMCASVGFAGGYFTGGGLSPLSSLFGMAADHILAAGVVTADGQYVIASPESHPDLFWAIRGGGGSTWGVVTSVVVRLHPTIPLTTSAISFQTSANVSNETFWEGARSYFENIERFTSAGFYGFSNTRRLSSFYNNSDFSFALEPMLAPNTTIEAFNRVTKPFFDRLKELGIPYTNEQKFYESFHEGWIATWPDEHLVVTVPTITEGSRLFPRELFTNPEGIENSLQAIRTVSERGYDITGFALAPRNPFHVDNSVNPALRNALGHFSSGVVFAEHSTSEQMAATQAELMNNILDVWREVAPSEKMGGSYLNEANIMEPNWQDDFYGLNYPELLRIKRTYDPYSVFYATTGVGSEDWEVRSMEQGIRTQNGRLCRL</sequence>
<evidence type="ECO:0000256" key="1">
    <source>
        <dbReference type="ARBA" id="ARBA00005466"/>
    </source>
</evidence>
<feature type="signal peptide" evidence="3">
    <location>
        <begin position="1"/>
        <end position="23"/>
    </location>
</feature>
<dbReference type="AlphaFoldDB" id="A0A9P9WEU5"/>
<dbReference type="PROSITE" id="PS51387">
    <property type="entry name" value="FAD_PCMH"/>
    <property type="match status" value="1"/>
</dbReference>
<keyword evidence="3" id="KW-0732">Signal</keyword>
<dbReference type="PANTHER" id="PTHR13878">
    <property type="entry name" value="GULONOLACTONE OXIDASE"/>
    <property type="match status" value="1"/>
</dbReference>
<dbReference type="GO" id="GO:0016491">
    <property type="term" value="F:oxidoreductase activity"/>
    <property type="evidence" value="ECO:0007669"/>
    <property type="project" value="UniProtKB-KW"/>
</dbReference>
<dbReference type="Proteomes" id="UP000829685">
    <property type="component" value="Unassembled WGS sequence"/>
</dbReference>
<keyword evidence="6" id="KW-1185">Reference proteome</keyword>
<proteinExistence type="inferred from homology"/>
<evidence type="ECO:0000259" key="4">
    <source>
        <dbReference type="PROSITE" id="PS51387"/>
    </source>
</evidence>
<evidence type="ECO:0000256" key="2">
    <source>
        <dbReference type="ARBA" id="ARBA00023002"/>
    </source>
</evidence>
<dbReference type="InterPro" id="IPR036318">
    <property type="entry name" value="FAD-bd_PCMH-like_sf"/>
</dbReference>
<evidence type="ECO:0000313" key="5">
    <source>
        <dbReference type="EMBL" id="KAI1859837.1"/>
    </source>
</evidence>
<dbReference type="InterPro" id="IPR016169">
    <property type="entry name" value="FAD-bd_PCMH_sub2"/>
</dbReference>
<protein>
    <recommendedName>
        <fullName evidence="4">FAD-binding PCMH-type domain-containing protein</fullName>
    </recommendedName>
</protein>
<evidence type="ECO:0000256" key="3">
    <source>
        <dbReference type="SAM" id="SignalP"/>
    </source>
</evidence>
<evidence type="ECO:0000313" key="6">
    <source>
        <dbReference type="Proteomes" id="UP000829685"/>
    </source>
</evidence>
<feature type="chain" id="PRO_5040387471" description="FAD-binding PCMH-type domain-containing protein" evidence="3">
    <location>
        <begin position="24"/>
        <end position="635"/>
    </location>
</feature>
<dbReference type="SUPFAM" id="SSF56176">
    <property type="entry name" value="FAD-binding/transporter-associated domain-like"/>
    <property type="match status" value="1"/>
</dbReference>
<gene>
    <name evidence="5" type="ORF">JX265_010286</name>
</gene>
<accession>A0A9P9WEU5</accession>
<reference evidence="5" key="1">
    <citation type="submission" date="2021-03" db="EMBL/GenBank/DDBJ databases">
        <title>Revisited historic fungal species revealed as producer of novel bioactive compounds through whole genome sequencing and comparative genomics.</title>
        <authorList>
            <person name="Vignolle G.A."/>
            <person name="Hochenegger N."/>
            <person name="Mach R.L."/>
            <person name="Mach-Aigner A.R."/>
            <person name="Javad Rahimi M."/>
            <person name="Salim K.A."/>
            <person name="Chan C.M."/>
            <person name="Lim L.B.L."/>
            <person name="Cai F."/>
            <person name="Druzhinina I.S."/>
            <person name="U'Ren J.M."/>
            <person name="Derntl C."/>
        </authorList>
    </citation>
    <scope>NUCLEOTIDE SEQUENCE</scope>
    <source>
        <strain evidence="5">TUCIM 5799</strain>
    </source>
</reference>
<dbReference type="EMBL" id="JAFIMR010000033">
    <property type="protein sequence ID" value="KAI1859837.1"/>
    <property type="molecule type" value="Genomic_DNA"/>
</dbReference>
<dbReference type="Pfam" id="PF08031">
    <property type="entry name" value="BBE"/>
    <property type="match status" value="1"/>
</dbReference>
<dbReference type="PANTHER" id="PTHR13878:SF91">
    <property type="entry name" value="FAD BINDING DOMAIN PROTEIN (AFU_ORTHOLOGUE AFUA_6G12070)-RELATED"/>
    <property type="match status" value="1"/>
</dbReference>
<comment type="similarity">
    <text evidence="1">Belongs to the oxygen-dependent FAD-linked oxidoreductase family.</text>
</comment>
<dbReference type="Pfam" id="PF01565">
    <property type="entry name" value="FAD_binding_4"/>
    <property type="match status" value="1"/>
</dbReference>
<keyword evidence="2" id="KW-0560">Oxidoreductase</keyword>
<dbReference type="InterPro" id="IPR012951">
    <property type="entry name" value="BBE"/>
</dbReference>
<dbReference type="GO" id="GO:0071949">
    <property type="term" value="F:FAD binding"/>
    <property type="evidence" value="ECO:0007669"/>
    <property type="project" value="InterPro"/>
</dbReference>